<dbReference type="RefSeq" id="WP_016981753.1">
    <property type="nucleotide sequence ID" value="NZ_KE356190.1"/>
</dbReference>
<name>A0ABP2X3F0_CHLPS</name>
<reference evidence="2 3" key="1">
    <citation type="submission" date="2013-04" db="EMBL/GenBank/DDBJ databases">
        <title>Genome sequence of Chlamydia psittaci 99DC5.</title>
        <authorList>
            <person name="Huot-Creasy H."/>
            <person name="McCracken C.L."/>
            <person name="Humphries M."/>
            <person name="Sachse K."/>
            <person name="Laroucau K."/>
            <person name="Bavoil P."/>
            <person name="Myers G.S."/>
        </authorList>
    </citation>
    <scope>NUCLEOTIDE SEQUENCE [LARGE SCALE GENOMIC DNA]</scope>
    <source>
        <strain evidence="2 3">99DC5</strain>
    </source>
</reference>
<feature type="region of interest" description="Disordered" evidence="1">
    <location>
        <begin position="1"/>
        <end position="50"/>
    </location>
</feature>
<comment type="caution">
    <text evidence="2">The sequence shown here is derived from an EMBL/GenBank/DDBJ whole genome shotgun (WGS) entry which is preliminary data.</text>
</comment>
<dbReference type="EMBL" id="ATLC01000045">
    <property type="protein sequence ID" value="EPJ28154.1"/>
    <property type="molecule type" value="Genomic_DNA"/>
</dbReference>
<accession>A0ABP2X3F0</accession>
<keyword evidence="3" id="KW-1185">Reference proteome</keyword>
<evidence type="ECO:0000313" key="3">
    <source>
        <dbReference type="Proteomes" id="UP000014627"/>
    </source>
</evidence>
<feature type="compositionally biased region" description="Gly residues" evidence="1">
    <location>
        <begin position="1"/>
        <end position="12"/>
    </location>
</feature>
<feature type="region of interest" description="Disordered" evidence="1">
    <location>
        <begin position="522"/>
        <end position="545"/>
    </location>
</feature>
<sequence length="676" mass="74458">MAGVSGIGGRGGPSNIPPPDSDDDKRSESSKFGGHDIVYGSESGEHGPSSIEERAHMLMKSGFQVHNPEEVEARSSVSQKGGQKSGFFGRMWDAVKGIFGKKTSKESVTTISSPEIPGYKKYGKRLPEARAVHTHFQSQGEGLGIDSGDTDVADIEGDAVVGDLVDIEHSSDAESSSKTSKNHGLAKRVRGWWDYTTKQQETPVDGRVGLSLSELQDMVERFTKMMDETDNESERTLFAQYVDTYQGYIQEMVSAGAELPSDRYNLLDGSFDETASAKHVDQLGESILVDNYQDLSRTPEEDLVSMIDTGHDADSVLGELSPEVRRVLDDAQNMRATFDAGISENVTPDLRERIRGALDKLILGIKNLFIVIRNSLIGLSRLVRNGLRALGEFVRRRGTLKDSDYQLLIDEDDVSPGVGELLTQYTDSSSSDSSGDNCVIPRSVVEAWADGIPEVVYMTRVGDGFGEEAERLEDEGIYEEISAKDFMPKMQENSFYQTMRPSGIGDLPLEEDSVIYEDMSGLQDSPQEESIYDTPRTSPLYEVPRGAPGLYDIPRSYSTPSESDENGYMIPNSARDGVFGVTPGFGHALSAVYSASYIDRLIEENDRIREGIWTTASSADFGLEEGRRRYAAENRPLPPLPPLETPPPSPYGNNRVMQLVRRLQSGMSNVWKGKRK</sequence>
<organism evidence="2 3">
    <name type="scientific">Chlamydia psittaci 99DC5</name>
    <dbReference type="NCBI Taxonomy" id="1112251"/>
    <lineage>
        <taxon>Bacteria</taxon>
        <taxon>Pseudomonadati</taxon>
        <taxon>Chlamydiota</taxon>
        <taxon>Chlamydiia</taxon>
        <taxon>Chlamydiales</taxon>
        <taxon>Chlamydiaceae</taxon>
        <taxon>Chlamydia/Chlamydophila group</taxon>
        <taxon>Chlamydia</taxon>
    </lineage>
</organism>
<evidence type="ECO:0000313" key="2">
    <source>
        <dbReference type="EMBL" id="EPJ28154.1"/>
    </source>
</evidence>
<evidence type="ECO:0000256" key="1">
    <source>
        <dbReference type="SAM" id="MobiDB-lite"/>
    </source>
</evidence>
<proteinExistence type="predicted"/>
<protein>
    <submittedName>
        <fullName evidence="2">Uncharacterized protein</fullName>
    </submittedName>
</protein>
<dbReference type="Proteomes" id="UP000014627">
    <property type="component" value="Unassembled WGS sequence"/>
</dbReference>
<feature type="region of interest" description="Disordered" evidence="1">
    <location>
        <begin position="632"/>
        <end position="654"/>
    </location>
</feature>
<gene>
    <name evidence="2" type="ORF">CP99DC5_0710</name>
</gene>
<feature type="compositionally biased region" description="Pro residues" evidence="1">
    <location>
        <begin position="636"/>
        <end position="650"/>
    </location>
</feature>